<keyword evidence="2 6" id="KW-0808">Transferase</keyword>
<evidence type="ECO:0000256" key="4">
    <source>
        <dbReference type="ARBA" id="ARBA00022777"/>
    </source>
</evidence>
<dbReference type="InterPro" id="IPR029056">
    <property type="entry name" value="Ribokinase-like"/>
</dbReference>
<dbReference type="InterPro" id="IPR017583">
    <property type="entry name" value="Tagatose/fructose_Pkinase"/>
</dbReference>
<evidence type="ECO:0000259" key="7">
    <source>
        <dbReference type="Pfam" id="PF00294"/>
    </source>
</evidence>
<dbReference type="PANTHER" id="PTHR46566">
    <property type="entry name" value="1-PHOSPHOFRUCTOKINASE-RELATED"/>
    <property type="match status" value="1"/>
</dbReference>
<gene>
    <name evidence="8" type="primary">pfkB</name>
    <name evidence="8" type="ORF">MTUNDRAET4_4260</name>
</gene>
<evidence type="ECO:0000256" key="2">
    <source>
        <dbReference type="ARBA" id="ARBA00022679"/>
    </source>
</evidence>
<dbReference type="PANTHER" id="PTHR46566:SF2">
    <property type="entry name" value="ATP-DEPENDENT 6-PHOSPHOFRUCTOKINASE ISOZYME 2"/>
    <property type="match status" value="1"/>
</dbReference>
<sequence>MDAIATLTMNPALDINAATERVIPGEKLRCTAPRYDPGGGGINVARAVRLLGGDAIAVFPLGGPTGVRLEQLLKEEKIDYRSLAIAGLTRESFTVDERQTGQQFRFIMAGPTLTEIEQQRCLDQISSLEPKPAYIVGSGSLPPGVPFDFYARLAERAKRLGARLIVDTSGEALRQAGHGNIYLLKLSLRELQELVGREIDDERRQEIAARELIKEARSEIVVLSLGGAGALLATAEGFRRFGPIKVPVRSTVGAGDSMVAGIVLSLVRGRSIEESVCFGTAAGAAAVMRQGTELCARQDTERLFAQMCRPFNICAG</sequence>
<dbReference type="OrthoDB" id="9801219at2"/>
<keyword evidence="5" id="KW-0067">ATP-binding</keyword>
<evidence type="ECO:0000256" key="6">
    <source>
        <dbReference type="PIRNR" id="PIRNR000535"/>
    </source>
</evidence>
<dbReference type="GO" id="GO:0005829">
    <property type="term" value="C:cytosol"/>
    <property type="evidence" value="ECO:0007669"/>
    <property type="project" value="TreeGrafter"/>
</dbReference>
<organism evidence="8 9">
    <name type="scientific">Methylocella tundrae</name>
    <dbReference type="NCBI Taxonomy" id="227605"/>
    <lineage>
        <taxon>Bacteria</taxon>
        <taxon>Pseudomonadati</taxon>
        <taxon>Pseudomonadota</taxon>
        <taxon>Alphaproteobacteria</taxon>
        <taxon>Hyphomicrobiales</taxon>
        <taxon>Beijerinckiaceae</taxon>
        <taxon>Methylocella</taxon>
    </lineage>
</organism>
<dbReference type="RefSeq" id="WP_134492146.1">
    <property type="nucleotide sequence ID" value="NZ_CP139089.1"/>
</dbReference>
<keyword evidence="3" id="KW-0547">Nucleotide-binding</keyword>
<dbReference type="GO" id="GO:0003872">
    <property type="term" value="F:6-phosphofructokinase activity"/>
    <property type="evidence" value="ECO:0007669"/>
    <property type="project" value="TreeGrafter"/>
</dbReference>
<dbReference type="CDD" id="cd01164">
    <property type="entry name" value="FruK_PfkB_like"/>
    <property type="match status" value="1"/>
</dbReference>
<accession>A0A4U8Z6E5</accession>
<dbReference type="NCBIfam" id="TIGR03168">
    <property type="entry name" value="1-PFK"/>
    <property type="match status" value="1"/>
</dbReference>
<dbReference type="PROSITE" id="PS00584">
    <property type="entry name" value="PFKB_KINASES_2"/>
    <property type="match status" value="1"/>
</dbReference>
<dbReference type="EMBL" id="LR536450">
    <property type="protein sequence ID" value="VFU11141.1"/>
    <property type="molecule type" value="Genomic_DNA"/>
</dbReference>
<proteinExistence type="inferred from homology"/>
<dbReference type="Pfam" id="PF00294">
    <property type="entry name" value="PfkB"/>
    <property type="match status" value="1"/>
</dbReference>
<evidence type="ECO:0000256" key="3">
    <source>
        <dbReference type="ARBA" id="ARBA00022741"/>
    </source>
</evidence>
<dbReference type="Proteomes" id="UP000294360">
    <property type="component" value="Chromosome"/>
</dbReference>
<comment type="similarity">
    <text evidence="1 6">Belongs to the carbohydrate kinase PfkB family.</text>
</comment>
<dbReference type="AlphaFoldDB" id="A0A4U8Z6E5"/>
<dbReference type="GO" id="GO:0005524">
    <property type="term" value="F:ATP binding"/>
    <property type="evidence" value="ECO:0007669"/>
    <property type="project" value="UniProtKB-KW"/>
</dbReference>
<dbReference type="SUPFAM" id="SSF53613">
    <property type="entry name" value="Ribokinase-like"/>
    <property type="match status" value="1"/>
</dbReference>
<dbReference type="PROSITE" id="PS00583">
    <property type="entry name" value="PFKB_KINASES_1"/>
    <property type="match status" value="1"/>
</dbReference>
<dbReference type="InterPro" id="IPR011611">
    <property type="entry name" value="PfkB_dom"/>
</dbReference>
<evidence type="ECO:0000256" key="1">
    <source>
        <dbReference type="ARBA" id="ARBA00010688"/>
    </source>
</evidence>
<evidence type="ECO:0000313" key="9">
    <source>
        <dbReference type="Proteomes" id="UP000294360"/>
    </source>
</evidence>
<keyword evidence="4 8" id="KW-0418">Kinase</keyword>
<name>A0A4U8Z6E5_METTU</name>
<protein>
    <recommendedName>
        <fullName evidence="6">Phosphofructokinase</fullName>
    </recommendedName>
</protein>
<evidence type="ECO:0000256" key="5">
    <source>
        <dbReference type="ARBA" id="ARBA00022840"/>
    </source>
</evidence>
<dbReference type="InterPro" id="IPR002173">
    <property type="entry name" value="Carboh/pur_kinase_PfkB_CS"/>
</dbReference>
<dbReference type="PIRSF" id="PIRSF000535">
    <property type="entry name" value="1PFK/6PFK/LacC"/>
    <property type="match status" value="1"/>
</dbReference>
<feature type="domain" description="Carbohydrate kinase PfkB" evidence="7">
    <location>
        <begin position="13"/>
        <end position="296"/>
    </location>
</feature>
<evidence type="ECO:0000313" key="8">
    <source>
        <dbReference type="EMBL" id="VFU11141.1"/>
    </source>
</evidence>
<dbReference type="KEGG" id="mtun:MTUNDRAET4_4260"/>
<dbReference type="Gene3D" id="3.40.1190.20">
    <property type="match status" value="1"/>
</dbReference>
<dbReference type="FunFam" id="3.40.1190.20:FF:000001">
    <property type="entry name" value="Phosphofructokinase"/>
    <property type="match status" value="1"/>
</dbReference>
<reference evidence="8 9" key="1">
    <citation type="submission" date="2019-03" db="EMBL/GenBank/DDBJ databases">
        <authorList>
            <person name="Kox A.R. M."/>
        </authorList>
    </citation>
    <scope>NUCLEOTIDE SEQUENCE [LARGE SCALE GENOMIC DNA]</scope>
    <source>
        <strain evidence="8">MTUNDRAET4 annotated genome</strain>
    </source>
</reference>